<accession>A0ABR8Z1L7</accession>
<name>A0ABR8Z1L7_9MICO</name>
<sequence length="59" mass="6582">MADTTPEPQPETAKEKMRQALERKNERAHQNHQAQQNTGAVHGSQVNGGGKRTFRRKSG</sequence>
<protein>
    <submittedName>
        <fullName evidence="2">DUF5302 domain-containing protein</fullName>
    </submittedName>
</protein>
<evidence type="ECO:0000313" key="3">
    <source>
        <dbReference type="Proteomes" id="UP000661894"/>
    </source>
</evidence>
<proteinExistence type="predicted"/>
<dbReference type="EMBL" id="JACSPO010000003">
    <property type="protein sequence ID" value="MBD8062215.1"/>
    <property type="molecule type" value="Genomic_DNA"/>
</dbReference>
<comment type="caution">
    <text evidence="2">The sequence shown here is derived from an EMBL/GenBank/DDBJ whole genome shotgun (WGS) entry which is preliminary data.</text>
</comment>
<dbReference type="Pfam" id="PF17227">
    <property type="entry name" value="DUF5302"/>
    <property type="match status" value="1"/>
</dbReference>
<feature type="region of interest" description="Disordered" evidence="1">
    <location>
        <begin position="1"/>
        <end position="59"/>
    </location>
</feature>
<evidence type="ECO:0000256" key="1">
    <source>
        <dbReference type="SAM" id="MobiDB-lite"/>
    </source>
</evidence>
<evidence type="ECO:0000313" key="2">
    <source>
        <dbReference type="EMBL" id="MBD8062215.1"/>
    </source>
</evidence>
<reference evidence="2 3" key="1">
    <citation type="submission" date="2020-08" db="EMBL/GenBank/DDBJ databases">
        <title>A Genomic Blueprint of the Chicken Gut Microbiome.</title>
        <authorList>
            <person name="Gilroy R."/>
            <person name="Ravi A."/>
            <person name="Getino M."/>
            <person name="Pursley I."/>
            <person name="Horton D.L."/>
            <person name="Alikhan N.-F."/>
            <person name="Baker D."/>
            <person name="Gharbi K."/>
            <person name="Hall N."/>
            <person name="Watson M."/>
            <person name="Adriaenssens E.M."/>
            <person name="Foster-Nyarko E."/>
            <person name="Jarju S."/>
            <person name="Secka A."/>
            <person name="Antonio M."/>
            <person name="Oren A."/>
            <person name="Chaudhuri R."/>
            <person name="La Ragione R.M."/>
            <person name="Hildebrand F."/>
            <person name="Pallen M.J."/>
        </authorList>
    </citation>
    <scope>NUCLEOTIDE SEQUENCE [LARGE SCALE GENOMIC DNA]</scope>
    <source>
        <strain evidence="2 3">Sa1BUA1</strain>
    </source>
</reference>
<feature type="compositionally biased region" description="Basic and acidic residues" evidence="1">
    <location>
        <begin position="12"/>
        <end position="29"/>
    </location>
</feature>
<keyword evidence="3" id="KW-1185">Reference proteome</keyword>
<dbReference type="RefSeq" id="WP_251839336.1">
    <property type="nucleotide sequence ID" value="NZ_JACSPO010000003.1"/>
</dbReference>
<gene>
    <name evidence="2" type="ORF">H9624_07750</name>
</gene>
<dbReference type="Proteomes" id="UP000661894">
    <property type="component" value="Unassembled WGS sequence"/>
</dbReference>
<organism evidence="2 3">
    <name type="scientific">Oceanitalea stevensii</name>
    <dbReference type="NCBI Taxonomy" id="2763072"/>
    <lineage>
        <taxon>Bacteria</taxon>
        <taxon>Bacillati</taxon>
        <taxon>Actinomycetota</taxon>
        <taxon>Actinomycetes</taxon>
        <taxon>Micrococcales</taxon>
        <taxon>Bogoriellaceae</taxon>
        <taxon>Georgenia</taxon>
    </lineage>
</organism>
<dbReference type="InterPro" id="IPR035172">
    <property type="entry name" value="DUF5302"/>
</dbReference>